<feature type="transmembrane region" description="Helical" evidence="1">
    <location>
        <begin position="148"/>
        <end position="176"/>
    </location>
</feature>
<organism evidence="2 3">
    <name type="scientific">Ktedonosporobacter rubrisoli</name>
    <dbReference type="NCBI Taxonomy" id="2509675"/>
    <lineage>
        <taxon>Bacteria</taxon>
        <taxon>Bacillati</taxon>
        <taxon>Chloroflexota</taxon>
        <taxon>Ktedonobacteria</taxon>
        <taxon>Ktedonobacterales</taxon>
        <taxon>Ktedonosporobacteraceae</taxon>
        <taxon>Ktedonosporobacter</taxon>
    </lineage>
</organism>
<name>A0A4P6JZN9_KTERU</name>
<accession>A0A4P6JZN9</accession>
<dbReference type="RefSeq" id="WP_129892024.1">
    <property type="nucleotide sequence ID" value="NZ_CP035758.1"/>
</dbReference>
<keyword evidence="1" id="KW-1133">Transmembrane helix</keyword>
<sequence length="253" mass="27867">MFYTIRSDIQRAVLSRGFRIGALALAVVIILACTENLYKMFANGPQLPPGYHVGIITNALSSDMVTFATPIICALPFTPAFVDDMQSGFIKQFLPRCGINAYILGKLIACAISGGLVLFSGILLAYVLSTLGLTVLEDPFDGGIIATYSGIILAKAALYLCSGMLWSLVGFTLASITKSRYMAYAAPFVFYYILIILHERYFAAWYYLYPKEWLNPSHVWMLGNWGLILLQSAFMLGFGIIFAIFAKRKLGNG</sequence>
<keyword evidence="3" id="KW-1185">Reference proteome</keyword>
<keyword evidence="1" id="KW-0472">Membrane</keyword>
<proteinExistence type="predicted"/>
<reference evidence="2 3" key="1">
    <citation type="submission" date="2019-01" db="EMBL/GenBank/DDBJ databases">
        <title>Ktedonosporobacter rubrisoli SCAWS-G2.</title>
        <authorList>
            <person name="Huang Y."/>
            <person name="Yan B."/>
        </authorList>
    </citation>
    <scope>NUCLEOTIDE SEQUENCE [LARGE SCALE GENOMIC DNA]</scope>
    <source>
        <strain evidence="2 3">SCAWS-G2</strain>
    </source>
</reference>
<dbReference type="PROSITE" id="PS51257">
    <property type="entry name" value="PROKAR_LIPOPROTEIN"/>
    <property type="match status" value="1"/>
</dbReference>
<dbReference type="KEGG" id="kbs:EPA93_35340"/>
<evidence type="ECO:0000313" key="2">
    <source>
        <dbReference type="EMBL" id="QBD80962.1"/>
    </source>
</evidence>
<feature type="transmembrane region" description="Helical" evidence="1">
    <location>
        <begin position="20"/>
        <end position="38"/>
    </location>
</feature>
<dbReference type="AlphaFoldDB" id="A0A4P6JZN9"/>
<feature type="transmembrane region" description="Helical" evidence="1">
    <location>
        <begin position="188"/>
        <end position="208"/>
    </location>
</feature>
<keyword evidence="1" id="KW-0812">Transmembrane</keyword>
<evidence type="ECO:0008006" key="4">
    <source>
        <dbReference type="Google" id="ProtNLM"/>
    </source>
</evidence>
<protein>
    <recommendedName>
        <fullName evidence="4">ABC transporter permease</fullName>
    </recommendedName>
</protein>
<dbReference type="EMBL" id="CP035758">
    <property type="protein sequence ID" value="QBD80962.1"/>
    <property type="molecule type" value="Genomic_DNA"/>
</dbReference>
<feature type="transmembrane region" description="Helical" evidence="1">
    <location>
        <begin position="103"/>
        <end position="128"/>
    </location>
</feature>
<dbReference type="OrthoDB" id="1976465at2"/>
<dbReference type="Proteomes" id="UP000290365">
    <property type="component" value="Chromosome"/>
</dbReference>
<evidence type="ECO:0000256" key="1">
    <source>
        <dbReference type="SAM" id="Phobius"/>
    </source>
</evidence>
<feature type="transmembrane region" description="Helical" evidence="1">
    <location>
        <begin position="64"/>
        <end position="82"/>
    </location>
</feature>
<gene>
    <name evidence="2" type="ORF">EPA93_35340</name>
</gene>
<evidence type="ECO:0000313" key="3">
    <source>
        <dbReference type="Proteomes" id="UP000290365"/>
    </source>
</evidence>
<feature type="transmembrane region" description="Helical" evidence="1">
    <location>
        <begin position="228"/>
        <end position="246"/>
    </location>
</feature>